<dbReference type="InterPro" id="IPR051086">
    <property type="entry name" value="RNase_D-like"/>
</dbReference>
<dbReference type="AlphaFoldDB" id="A0A7W5JUZ4"/>
<organism evidence="3 4">
    <name type="scientific">Microlunatus antarcticus</name>
    <dbReference type="NCBI Taxonomy" id="53388"/>
    <lineage>
        <taxon>Bacteria</taxon>
        <taxon>Bacillati</taxon>
        <taxon>Actinomycetota</taxon>
        <taxon>Actinomycetes</taxon>
        <taxon>Propionibacteriales</taxon>
        <taxon>Propionibacteriaceae</taxon>
        <taxon>Microlunatus</taxon>
    </lineage>
</organism>
<dbReference type="Gene3D" id="1.10.150.80">
    <property type="entry name" value="HRDC domain"/>
    <property type="match status" value="2"/>
</dbReference>
<dbReference type="GO" id="GO:0003676">
    <property type="term" value="F:nucleic acid binding"/>
    <property type="evidence" value="ECO:0007669"/>
    <property type="project" value="InterPro"/>
</dbReference>
<sequence>MTAPHQPAAPTAPTDALPDAAHETAAVDETVAEVPLLTEPADGVPDVVATPEALLRTIEALAGGTGPVAVDAERAHGFRYSQRAYLLQLRRAGSGTHLIDPIAFGHTDEDDTFVAADLSELRRAIVDAEWVVHAASQDLPCLFEVGLLPTAIFDTELAARLLGYPRVALGTMVEQTFGVRLLKEHSAADWSTRPLPADWLRYAALDVELLVELRDALAAELDAQGKRAWAEQEFAALVAGAGVPARRRTDPWRRTSGIHRVRTRRGLGLVESLWNARDGIARRLDRAPGRILPDAAISEVAESATPGRDALRRIPAFSRRQAKRFEAEWLAAIGAVEQLTDKELPTLHLAADGPPQTRVWAAKNPEAATRLARVREALTARADELGLPVENLLTPEHVRRLTWTPPAELTPASVDAVLVACGARPWQREHTVDILTAALAEPLAESPEVTAE</sequence>
<feature type="region of interest" description="Disordered" evidence="1">
    <location>
        <begin position="1"/>
        <end position="20"/>
    </location>
</feature>
<accession>A0A7W5JUZ4</accession>
<feature type="domain" description="HRDC" evidence="2">
    <location>
        <begin position="263"/>
        <end position="343"/>
    </location>
</feature>
<dbReference type="PANTHER" id="PTHR47649:SF1">
    <property type="entry name" value="RIBONUCLEASE D"/>
    <property type="match status" value="1"/>
</dbReference>
<dbReference type="GO" id="GO:0033890">
    <property type="term" value="F:ribonuclease D activity"/>
    <property type="evidence" value="ECO:0007669"/>
    <property type="project" value="UniProtKB-EC"/>
</dbReference>
<dbReference type="PROSITE" id="PS50967">
    <property type="entry name" value="HRDC"/>
    <property type="match status" value="1"/>
</dbReference>
<comment type="caution">
    <text evidence="3">The sequence shown here is derived from an EMBL/GenBank/DDBJ whole genome shotgun (WGS) entry which is preliminary data.</text>
</comment>
<proteinExistence type="predicted"/>
<dbReference type="InterPro" id="IPR036397">
    <property type="entry name" value="RNaseH_sf"/>
</dbReference>
<dbReference type="InterPro" id="IPR044876">
    <property type="entry name" value="HRDC_dom_sf"/>
</dbReference>
<dbReference type="GO" id="GO:0000166">
    <property type="term" value="F:nucleotide binding"/>
    <property type="evidence" value="ECO:0007669"/>
    <property type="project" value="InterPro"/>
</dbReference>
<name>A0A7W5JUZ4_9ACTN</name>
<dbReference type="PANTHER" id="PTHR47649">
    <property type="entry name" value="RIBONUCLEASE D"/>
    <property type="match status" value="1"/>
</dbReference>
<evidence type="ECO:0000313" key="3">
    <source>
        <dbReference type="EMBL" id="MBB3326695.1"/>
    </source>
</evidence>
<dbReference type="GO" id="GO:0006139">
    <property type="term" value="P:nucleobase-containing compound metabolic process"/>
    <property type="evidence" value="ECO:0007669"/>
    <property type="project" value="InterPro"/>
</dbReference>
<feature type="compositionally biased region" description="Low complexity" evidence="1">
    <location>
        <begin position="1"/>
        <end position="19"/>
    </location>
</feature>
<protein>
    <submittedName>
        <fullName evidence="3">Ribonuclease D</fullName>
        <ecNumber evidence="3">3.1.13.5</ecNumber>
    </submittedName>
</protein>
<dbReference type="Pfam" id="PF01612">
    <property type="entry name" value="DNA_pol_A_exo1"/>
    <property type="match status" value="1"/>
</dbReference>
<evidence type="ECO:0000259" key="2">
    <source>
        <dbReference type="PROSITE" id="PS50967"/>
    </source>
</evidence>
<evidence type="ECO:0000313" key="4">
    <source>
        <dbReference type="Proteomes" id="UP000565572"/>
    </source>
</evidence>
<dbReference type="RefSeq" id="WP_232530599.1">
    <property type="nucleotide sequence ID" value="NZ_JACHZG010000001.1"/>
</dbReference>
<dbReference type="SUPFAM" id="SSF53098">
    <property type="entry name" value="Ribonuclease H-like"/>
    <property type="match status" value="1"/>
</dbReference>
<dbReference type="InterPro" id="IPR041605">
    <property type="entry name" value="Exo_C"/>
</dbReference>
<keyword evidence="4" id="KW-1185">Reference proteome</keyword>
<dbReference type="InterPro" id="IPR012337">
    <property type="entry name" value="RNaseH-like_sf"/>
</dbReference>
<evidence type="ECO:0000256" key="1">
    <source>
        <dbReference type="SAM" id="MobiDB-lite"/>
    </source>
</evidence>
<dbReference type="SMART" id="SM00341">
    <property type="entry name" value="HRDC"/>
    <property type="match status" value="1"/>
</dbReference>
<dbReference type="EMBL" id="JACHZG010000001">
    <property type="protein sequence ID" value="MBB3326695.1"/>
    <property type="molecule type" value="Genomic_DNA"/>
</dbReference>
<dbReference type="GO" id="GO:0008408">
    <property type="term" value="F:3'-5' exonuclease activity"/>
    <property type="evidence" value="ECO:0007669"/>
    <property type="project" value="InterPro"/>
</dbReference>
<dbReference type="EC" id="3.1.13.5" evidence="3"/>
<gene>
    <name evidence="3" type="ORF">FHX39_001639</name>
</gene>
<dbReference type="Proteomes" id="UP000565572">
    <property type="component" value="Unassembled WGS sequence"/>
</dbReference>
<dbReference type="InterPro" id="IPR002121">
    <property type="entry name" value="HRDC_dom"/>
</dbReference>
<dbReference type="SUPFAM" id="SSF47819">
    <property type="entry name" value="HRDC-like"/>
    <property type="match status" value="1"/>
</dbReference>
<reference evidence="3 4" key="1">
    <citation type="submission" date="2020-08" db="EMBL/GenBank/DDBJ databases">
        <title>Sequencing the genomes of 1000 actinobacteria strains.</title>
        <authorList>
            <person name="Klenk H.-P."/>
        </authorList>
    </citation>
    <scope>NUCLEOTIDE SEQUENCE [LARGE SCALE GENOMIC DNA]</scope>
    <source>
        <strain evidence="3 4">DSM 11053</strain>
    </source>
</reference>
<dbReference type="Gene3D" id="3.30.420.10">
    <property type="entry name" value="Ribonuclease H-like superfamily/Ribonuclease H"/>
    <property type="match status" value="1"/>
</dbReference>
<keyword evidence="3" id="KW-0378">Hydrolase</keyword>
<dbReference type="InterPro" id="IPR002562">
    <property type="entry name" value="3'-5'_exonuclease_dom"/>
</dbReference>
<dbReference type="InterPro" id="IPR010997">
    <property type="entry name" value="HRDC-like_sf"/>
</dbReference>
<dbReference type="SMART" id="SM00474">
    <property type="entry name" value="35EXOc"/>
    <property type="match status" value="1"/>
</dbReference>
<dbReference type="CDD" id="cd06142">
    <property type="entry name" value="RNaseD_exo"/>
    <property type="match status" value="1"/>
</dbReference>
<dbReference type="Pfam" id="PF00570">
    <property type="entry name" value="HRDC"/>
    <property type="match status" value="1"/>
</dbReference>
<dbReference type="Pfam" id="PF18305">
    <property type="entry name" value="DNA_pol_A_exoN"/>
    <property type="match status" value="1"/>
</dbReference>